<dbReference type="InterPro" id="IPR037077">
    <property type="entry name" value="Nuc_rcpt_coact_Ncoa_int_sf"/>
</dbReference>
<reference evidence="7" key="1">
    <citation type="submission" date="2025-08" db="UniProtKB">
        <authorList>
            <consortium name="Ensembl"/>
        </authorList>
    </citation>
    <scope>IDENTIFICATION</scope>
</reference>
<dbReference type="Proteomes" id="UP000694388">
    <property type="component" value="Unplaced"/>
</dbReference>
<dbReference type="Ensembl" id="ENSEBUT00000018299.1">
    <property type="protein sequence ID" value="ENSEBUP00000017723.1"/>
    <property type="gene ID" value="ENSEBUG00000011076.1"/>
</dbReference>
<organism evidence="7 8">
    <name type="scientific">Eptatretus burgeri</name>
    <name type="common">Inshore hagfish</name>
    <dbReference type="NCBI Taxonomy" id="7764"/>
    <lineage>
        <taxon>Eukaryota</taxon>
        <taxon>Metazoa</taxon>
        <taxon>Chordata</taxon>
        <taxon>Craniata</taxon>
        <taxon>Vertebrata</taxon>
        <taxon>Cyclostomata</taxon>
        <taxon>Myxini</taxon>
        <taxon>Myxiniformes</taxon>
        <taxon>Myxinidae</taxon>
        <taxon>Eptatretinae</taxon>
        <taxon>Eptatretus</taxon>
    </lineage>
</organism>
<dbReference type="PANTHER" id="PTHR10684">
    <property type="entry name" value="NUCLEAR RECEPTOR COACTIVATOR"/>
    <property type="match status" value="1"/>
</dbReference>
<evidence type="ECO:0000256" key="4">
    <source>
        <dbReference type="ARBA" id="ARBA00023242"/>
    </source>
</evidence>
<dbReference type="GO" id="GO:0003713">
    <property type="term" value="F:transcription coactivator activity"/>
    <property type="evidence" value="ECO:0007669"/>
    <property type="project" value="InterPro"/>
</dbReference>
<dbReference type="Gene3D" id="6.10.140.410">
    <property type="match status" value="1"/>
</dbReference>
<evidence type="ECO:0000259" key="6">
    <source>
        <dbReference type="Pfam" id="PF08815"/>
    </source>
</evidence>
<evidence type="ECO:0000256" key="5">
    <source>
        <dbReference type="SAM" id="MobiDB-lite"/>
    </source>
</evidence>
<evidence type="ECO:0000313" key="7">
    <source>
        <dbReference type="Ensembl" id="ENSEBUP00000017723.1"/>
    </source>
</evidence>
<evidence type="ECO:0000313" key="8">
    <source>
        <dbReference type="Proteomes" id="UP000694388"/>
    </source>
</evidence>
<keyword evidence="8" id="KW-1185">Reference proteome</keyword>
<reference evidence="7" key="2">
    <citation type="submission" date="2025-09" db="UniProtKB">
        <authorList>
            <consortium name="Ensembl"/>
        </authorList>
    </citation>
    <scope>IDENTIFICATION</scope>
</reference>
<evidence type="ECO:0000256" key="3">
    <source>
        <dbReference type="ARBA" id="ARBA00023163"/>
    </source>
</evidence>
<dbReference type="GO" id="GO:0032870">
    <property type="term" value="P:cellular response to hormone stimulus"/>
    <property type="evidence" value="ECO:0007669"/>
    <property type="project" value="TreeGrafter"/>
</dbReference>
<evidence type="ECO:0000256" key="1">
    <source>
        <dbReference type="ARBA" id="ARBA00022737"/>
    </source>
</evidence>
<dbReference type="GO" id="GO:0005634">
    <property type="term" value="C:nucleus"/>
    <property type="evidence" value="ECO:0007669"/>
    <property type="project" value="InterPro"/>
</dbReference>
<dbReference type="GO" id="GO:0045944">
    <property type="term" value="P:positive regulation of transcription by RNA polymerase II"/>
    <property type="evidence" value="ECO:0007669"/>
    <property type="project" value="TreeGrafter"/>
</dbReference>
<keyword evidence="1" id="KW-0677">Repeat</keyword>
<name>A0A8C4QQ31_EPTBU</name>
<sequence>MVPGPGHARRSSMPGSDVWVAPGSMGMCQPQAGTAPGISGYPAMQNMLGSPPVSMPMRQVSQSNAMIDAGSGEVILGMDEMQYSAQHQGGWNEGVVSVEGTGLTEHRRIGFLATHEGMVCPPGPGETVADDSALMEQLHSLLSNADEQELAEIDRALGIDKLVQGGVLDCPIYQSSVEMGPMGLDPKHMMSYQGHPVYAGHITTPGYPAYGDVAPGAPPTYSPGWGVRGTTQYVPRQLHPLQARQAAALRGMRPVMGTGAPGGTFPNSAQLRFQLQQRLQGQQMSHGRLTMMGQCYGGPAEGSTLRGSMPQAMAGRVRAVCHPTSHEQVPLNAQMLAQRHREMVNQQLRQQQLMHQQQQQQQQHQQQQQQQQRVGAMAQAPGSGFPGVVPQSPGQLGRPPGQQPAYPTGYPTVYNSPPPPQPSSPYPVPSGNSLPPQAMTQTVGGSMHVRAGVMGADIGQFASPMGQPGVFQFNSGEFLANLMH</sequence>
<keyword evidence="2" id="KW-0805">Transcription regulation</keyword>
<feature type="compositionally biased region" description="Pro residues" evidence="5">
    <location>
        <begin position="416"/>
        <end position="428"/>
    </location>
</feature>
<dbReference type="SUPFAM" id="SSF69125">
    <property type="entry name" value="Nuclear receptor coactivator interlocking domain"/>
    <property type="match status" value="1"/>
</dbReference>
<feature type="compositionally biased region" description="Low complexity" evidence="5">
    <location>
        <begin position="346"/>
        <end position="373"/>
    </location>
</feature>
<dbReference type="PANTHER" id="PTHR10684:SF4">
    <property type="entry name" value="TAIMAN, ISOFORM G"/>
    <property type="match status" value="1"/>
</dbReference>
<dbReference type="InterPro" id="IPR014920">
    <property type="entry name" value="Nuc_rcpt_coact_Ncoa-typ"/>
</dbReference>
<keyword evidence="3" id="KW-0804">Transcription</keyword>
<dbReference type="InterPro" id="IPR017426">
    <property type="entry name" value="Nuclear_rcpt_coactivator"/>
</dbReference>
<dbReference type="AlphaFoldDB" id="A0A8C4QQ31"/>
<protein>
    <recommendedName>
        <fullName evidence="6">Nuclear receptor coactivator Ncoa-type interlocking domain-containing protein</fullName>
    </recommendedName>
</protein>
<dbReference type="GO" id="GO:0016922">
    <property type="term" value="F:nuclear receptor binding"/>
    <property type="evidence" value="ECO:0007669"/>
    <property type="project" value="InterPro"/>
</dbReference>
<feature type="region of interest" description="Disordered" evidence="5">
    <location>
        <begin position="346"/>
        <end position="437"/>
    </location>
</feature>
<dbReference type="InterPro" id="IPR009110">
    <property type="entry name" value="Nuc_rcpt_coact"/>
</dbReference>
<proteinExistence type="predicted"/>
<evidence type="ECO:0000256" key="2">
    <source>
        <dbReference type="ARBA" id="ARBA00023015"/>
    </source>
</evidence>
<dbReference type="Pfam" id="PF08815">
    <property type="entry name" value="Nuc_rec_co-act"/>
    <property type="match status" value="1"/>
</dbReference>
<feature type="compositionally biased region" description="Low complexity" evidence="5">
    <location>
        <begin position="390"/>
        <end position="404"/>
    </location>
</feature>
<keyword evidence="4" id="KW-0539">Nucleus</keyword>
<dbReference type="GeneTree" id="ENSGT00950000183021"/>
<accession>A0A8C4QQ31</accession>
<feature type="domain" description="Nuclear receptor coactivator Ncoa-type interlocking" evidence="6">
    <location>
        <begin position="127"/>
        <end position="169"/>
    </location>
</feature>